<dbReference type="EMBL" id="AP013066">
    <property type="protein sequence ID" value="BAN34093.1"/>
    <property type="molecule type" value="Genomic_DNA"/>
</dbReference>
<reference evidence="2 3" key="1">
    <citation type="journal article" date="2012" name="Appl. Environ. Microbiol.">
        <title>Draft genome sequence of a psychrotolerant sulfur-oxidizing bacterium, Sulfuricella denitrificans skB26, and proteomic insights into cold adaptation.</title>
        <authorList>
            <person name="Watanabe T."/>
            <person name="Kojima H."/>
            <person name="Fukui M."/>
        </authorList>
    </citation>
    <scope>NUCLEOTIDE SEQUENCE [LARGE SCALE GENOMIC DNA]</scope>
    <source>
        <strain evidence="3">skB26</strain>
    </source>
</reference>
<accession>S6AAV4</accession>
<name>S6AAV4_SULDS</name>
<gene>
    <name evidence="2" type="ORF">SCD_n00244</name>
</gene>
<dbReference type="STRING" id="1163617.SCD_n00244"/>
<dbReference type="eggNOG" id="ENOG5030GSJ">
    <property type="taxonomic scope" value="Bacteria"/>
</dbReference>
<keyword evidence="3" id="KW-1185">Reference proteome</keyword>
<evidence type="ECO:0000313" key="3">
    <source>
        <dbReference type="Proteomes" id="UP000015559"/>
    </source>
</evidence>
<dbReference type="OrthoDB" id="6057784at2"/>
<sequence>MKLYENIVIGNFLYGLGFAVRARTTTGLVPSVINLLQQTPADKELADVLLEFPGVIRLIEFKQLNNKSNKEKTRHEQLTAAIGGGTRMAEVSRAIHWFVETHPENKTFISRIVPYLDAYPQDKQQHSLAQFISSIAEDVVNGQNTFSPKELRGYLSLVARCQGSGSVSTGGLLLAINAKGDINFVELTDMMQLRLQHKNFVAEIKANMEKALEQDRQRELSLDRKDRGYEHERS</sequence>
<organism evidence="2 3">
    <name type="scientific">Sulfuricella denitrificans (strain DSM 22764 / NBRC 105220 / skB26)</name>
    <dbReference type="NCBI Taxonomy" id="1163617"/>
    <lineage>
        <taxon>Bacteria</taxon>
        <taxon>Pseudomonadati</taxon>
        <taxon>Pseudomonadota</taxon>
        <taxon>Betaproteobacteria</taxon>
        <taxon>Nitrosomonadales</taxon>
        <taxon>Sulfuricellaceae</taxon>
        <taxon>Sulfuricella</taxon>
    </lineage>
</organism>
<dbReference type="AlphaFoldDB" id="S6AAV4"/>
<proteinExistence type="predicted"/>
<dbReference type="Proteomes" id="UP000015559">
    <property type="component" value="Chromosome"/>
</dbReference>
<feature type="region of interest" description="Disordered" evidence="1">
    <location>
        <begin position="215"/>
        <end position="234"/>
    </location>
</feature>
<dbReference type="KEGG" id="sdr:SCD_n00244"/>
<dbReference type="HOGENOM" id="CLU_1137297_0_0_4"/>
<evidence type="ECO:0000256" key="1">
    <source>
        <dbReference type="SAM" id="MobiDB-lite"/>
    </source>
</evidence>
<protein>
    <submittedName>
        <fullName evidence="2">Uncharacterized protein</fullName>
    </submittedName>
</protein>
<evidence type="ECO:0000313" key="2">
    <source>
        <dbReference type="EMBL" id="BAN34093.1"/>
    </source>
</evidence>
<dbReference type="RefSeq" id="WP_009206962.1">
    <property type="nucleotide sequence ID" value="NC_022357.1"/>
</dbReference>